<accession>A0ACC0U3V6</accession>
<proteinExistence type="predicted"/>
<evidence type="ECO:0000313" key="1">
    <source>
        <dbReference type="EMBL" id="KAI9458028.1"/>
    </source>
</evidence>
<dbReference type="EMBL" id="JAGFNK010000215">
    <property type="protein sequence ID" value="KAI9458028.1"/>
    <property type="molecule type" value="Genomic_DNA"/>
</dbReference>
<comment type="caution">
    <text evidence="1">The sequence shown here is derived from an EMBL/GenBank/DDBJ whole genome shotgun (WGS) entry which is preliminary data.</text>
</comment>
<dbReference type="Proteomes" id="UP001207468">
    <property type="component" value="Unassembled WGS sequence"/>
</dbReference>
<keyword evidence="2" id="KW-1185">Reference proteome</keyword>
<evidence type="ECO:0000313" key="2">
    <source>
        <dbReference type="Proteomes" id="UP001207468"/>
    </source>
</evidence>
<organism evidence="1 2">
    <name type="scientific">Russula earlei</name>
    <dbReference type="NCBI Taxonomy" id="71964"/>
    <lineage>
        <taxon>Eukaryota</taxon>
        <taxon>Fungi</taxon>
        <taxon>Dikarya</taxon>
        <taxon>Basidiomycota</taxon>
        <taxon>Agaricomycotina</taxon>
        <taxon>Agaricomycetes</taxon>
        <taxon>Russulales</taxon>
        <taxon>Russulaceae</taxon>
        <taxon>Russula</taxon>
    </lineage>
</organism>
<sequence>MCLAWCGTLSLLVQSWTTAFGARWKWPCAPSSMSLFMIRCVEARPVLRFPLISCKSIHHGTTVVMVAASVMACIRQGFPWRWGLMALIAVGGGCTYRPVRVSAMRSLSCFILRWRW</sequence>
<protein>
    <submittedName>
        <fullName evidence="1">Uncharacterized protein</fullName>
    </submittedName>
</protein>
<reference evidence="1" key="1">
    <citation type="submission" date="2021-03" db="EMBL/GenBank/DDBJ databases">
        <title>Evolutionary priming and transition to the ectomycorrhizal habit in an iconic lineage of mushroom-forming fungi: is preadaptation a requirement?</title>
        <authorList>
            <consortium name="DOE Joint Genome Institute"/>
            <person name="Looney B.P."/>
            <person name="Miyauchi S."/>
            <person name="Morin E."/>
            <person name="Drula E."/>
            <person name="Courty P.E."/>
            <person name="Chicoki N."/>
            <person name="Fauchery L."/>
            <person name="Kohler A."/>
            <person name="Kuo A."/>
            <person name="LaButti K."/>
            <person name="Pangilinan J."/>
            <person name="Lipzen A."/>
            <person name="Riley R."/>
            <person name="Andreopoulos W."/>
            <person name="He G."/>
            <person name="Johnson J."/>
            <person name="Barry K.W."/>
            <person name="Grigoriev I.V."/>
            <person name="Nagy L."/>
            <person name="Hibbett D."/>
            <person name="Henrissat B."/>
            <person name="Matheny P.B."/>
            <person name="Labbe J."/>
            <person name="Martin A.F."/>
        </authorList>
    </citation>
    <scope>NUCLEOTIDE SEQUENCE</scope>
    <source>
        <strain evidence="1">BPL698</strain>
    </source>
</reference>
<name>A0ACC0U3V6_9AGAM</name>
<gene>
    <name evidence="1" type="ORF">F5148DRAFT_336692</name>
</gene>